<dbReference type="PROSITE" id="PS50090">
    <property type="entry name" value="MYB_LIKE"/>
    <property type="match status" value="1"/>
</dbReference>
<reference evidence="5" key="1">
    <citation type="journal article" date="2015" name="Nat. Genet.">
        <title>The pineapple genome and the evolution of CAM photosynthesis.</title>
        <authorList>
            <person name="Ming R."/>
            <person name="VanBuren R."/>
            <person name="Wai C.M."/>
            <person name="Tang H."/>
            <person name="Schatz M.C."/>
            <person name="Bowers J.E."/>
            <person name="Lyons E."/>
            <person name="Wang M.L."/>
            <person name="Chen J."/>
            <person name="Biggers E."/>
            <person name="Zhang J."/>
            <person name="Huang L."/>
            <person name="Zhang L."/>
            <person name="Miao W."/>
            <person name="Zhang J."/>
            <person name="Ye Z."/>
            <person name="Miao C."/>
            <person name="Lin Z."/>
            <person name="Wang H."/>
            <person name="Zhou H."/>
            <person name="Yim W.C."/>
            <person name="Priest H.D."/>
            <person name="Zheng C."/>
            <person name="Woodhouse M."/>
            <person name="Edger P.P."/>
            <person name="Guyot R."/>
            <person name="Guo H.B."/>
            <person name="Guo H."/>
            <person name="Zheng G."/>
            <person name="Singh R."/>
            <person name="Sharma A."/>
            <person name="Min X."/>
            <person name="Zheng Y."/>
            <person name="Lee H."/>
            <person name="Gurtowski J."/>
            <person name="Sedlazeck F.J."/>
            <person name="Harkess A."/>
            <person name="McKain M.R."/>
            <person name="Liao Z."/>
            <person name="Fang J."/>
            <person name="Liu J."/>
            <person name="Zhang X."/>
            <person name="Zhang Q."/>
            <person name="Hu W."/>
            <person name="Qin Y."/>
            <person name="Wang K."/>
            <person name="Chen L.Y."/>
            <person name="Shirley N."/>
            <person name="Lin Y.R."/>
            <person name="Liu L.Y."/>
            <person name="Hernandez A.G."/>
            <person name="Wright C.L."/>
            <person name="Bulone V."/>
            <person name="Tuskan G.A."/>
            <person name="Heath K."/>
            <person name="Zee F."/>
            <person name="Moore P.H."/>
            <person name="Sunkar R."/>
            <person name="Leebens-Mack J.H."/>
            <person name="Mockler T."/>
            <person name="Bennetzen J.L."/>
            <person name="Freeling M."/>
            <person name="Sankoff D."/>
            <person name="Paterson A.H."/>
            <person name="Zhu X."/>
            <person name="Yang X."/>
            <person name="Smith J.A."/>
            <person name="Cushman J.C."/>
            <person name="Paull R.E."/>
            <person name="Yu Q."/>
        </authorList>
    </citation>
    <scope>NUCLEOTIDE SEQUENCE [LARGE SCALE GENOMIC DNA]</scope>
    <source>
        <strain evidence="5">cv. F153</strain>
    </source>
</reference>
<feature type="compositionally biased region" description="Polar residues" evidence="2">
    <location>
        <begin position="145"/>
        <end position="155"/>
    </location>
</feature>
<feature type="region of interest" description="Disordered" evidence="2">
    <location>
        <begin position="60"/>
        <end position="81"/>
    </location>
</feature>
<dbReference type="Pfam" id="PF00249">
    <property type="entry name" value="Myb_DNA-binding"/>
    <property type="match status" value="1"/>
</dbReference>
<feature type="compositionally biased region" description="Basic and acidic residues" evidence="2">
    <location>
        <begin position="471"/>
        <end position="483"/>
    </location>
</feature>
<feature type="region of interest" description="Disordered" evidence="2">
    <location>
        <begin position="259"/>
        <end position="295"/>
    </location>
</feature>
<feature type="domain" description="Myb-like" evidence="3">
    <location>
        <begin position="524"/>
        <end position="571"/>
    </location>
</feature>
<evidence type="ECO:0000259" key="4">
    <source>
        <dbReference type="PROSITE" id="PS51294"/>
    </source>
</evidence>
<dbReference type="Proteomes" id="UP000515123">
    <property type="component" value="Linkage group 2"/>
</dbReference>
<evidence type="ECO:0000256" key="2">
    <source>
        <dbReference type="SAM" id="MobiDB-lite"/>
    </source>
</evidence>
<keyword evidence="5" id="KW-1185">Reference proteome</keyword>
<evidence type="ECO:0000313" key="6">
    <source>
        <dbReference type="RefSeq" id="XP_020081312.1"/>
    </source>
</evidence>
<evidence type="ECO:0000313" key="5">
    <source>
        <dbReference type="Proteomes" id="UP000515123"/>
    </source>
</evidence>
<sequence length="638" mass="71399">MEAIVDAEVNEGKNDVESEVGNNCGSDPVVYQLVRVEGDGTLVPATEDDVMQFEHLLEDEKSEPPSVEGLAQSKNTELESTKLDTRLEYASVTLEKVKQEEKLQSSSESLDLSANPPGDQTSDCANNAQEQKNELQSENALMETTPISTILNGSHSGEMEKENMETCAEPANEAVTSISSVSKTCISSMPDFSLIKGEVCLDKFTIRELQEAFRATFGRQTSVKDKLWLKRRIAMGLTNSCDVPSSHFVIKDNQIVHEEAKEETPCSVSRSKVEAGSPSGDQGTEPTKDGCQDSAASSYDHIKDLELSGKRLSRPTDEYDETKENLGMEEYSVKRMRKPTRRYIEELSDFETQECVARVPIFRKNSGHVLASPKPWIRSVRESGAQSTTYSTRQDSIGGFNVRVPYVSRVRRGRPRKNFMTLMQSFHPSGMASNFVKPPLEIFLRQNVESRNKIRKARSLPMRIPQLSIVDKKRDTENAQKPDSEEESCMDTFKFDTAEENTNDNADARPALKGGPKRKHHRAWTLCEVLKLVEGVAKFGAGRWSEIRRLAFASYSYRTSVDLKDKWRNLLRASLSQVPNEKEDKFSRKHTSIPIPTPILLRVRELAEMHSQTGIEIKPSKFSGHSGKIVQGSGSGFL</sequence>
<dbReference type="SUPFAM" id="SSF46689">
    <property type="entry name" value="Homeodomain-like"/>
    <property type="match status" value="1"/>
</dbReference>
<feature type="region of interest" description="Disordered" evidence="2">
    <location>
        <begin position="471"/>
        <end position="490"/>
    </location>
</feature>
<dbReference type="PANTHER" id="PTHR47122">
    <property type="entry name" value="MYB-LIKE DNA-BINDING DOMAIN CONTAINING PROTEIN, EXPRESSED"/>
    <property type="match status" value="1"/>
</dbReference>
<dbReference type="Gene3D" id="1.10.246.220">
    <property type="match status" value="1"/>
</dbReference>
<feature type="region of interest" description="Disordered" evidence="2">
    <location>
        <begin position="496"/>
        <end position="517"/>
    </location>
</feature>
<dbReference type="SMART" id="SM00717">
    <property type="entry name" value="SANT"/>
    <property type="match status" value="1"/>
</dbReference>
<feature type="compositionally biased region" description="Low complexity" evidence="2">
    <location>
        <begin position="104"/>
        <end position="113"/>
    </location>
</feature>
<dbReference type="CDD" id="cd11660">
    <property type="entry name" value="SANT_TRF"/>
    <property type="match status" value="1"/>
</dbReference>
<evidence type="ECO:0000256" key="1">
    <source>
        <dbReference type="ARBA" id="ARBA00023125"/>
    </source>
</evidence>
<evidence type="ECO:0000259" key="3">
    <source>
        <dbReference type="PROSITE" id="PS50090"/>
    </source>
</evidence>
<dbReference type="InterPro" id="IPR017930">
    <property type="entry name" value="Myb_dom"/>
</dbReference>
<dbReference type="InterPro" id="IPR001005">
    <property type="entry name" value="SANT/Myb"/>
</dbReference>
<protein>
    <submittedName>
        <fullName evidence="6 7">Uncharacterized protein LOC109704962 isoform X1</fullName>
    </submittedName>
</protein>
<proteinExistence type="predicted"/>
<organism evidence="6">
    <name type="scientific">Ananas comosus</name>
    <name type="common">Pineapple</name>
    <name type="synonym">Ananas ananas</name>
    <dbReference type="NCBI Taxonomy" id="4615"/>
    <lineage>
        <taxon>Eukaryota</taxon>
        <taxon>Viridiplantae</taxon>
        <taxon>Streptophyta</taxon>
        <taxon>Embryophyta</taxon>
        <taxon>Tracheophyta</taxon>
        <taxon>Spermatophyta</taxon>
        <taxon>Magnoliopsida</taxon>
        <taxon>Liliopsida</taxon>
        <taxon>Poales</taxon>
        <taxon>Bromeliaceae</taxon>
        <taxon>Bromelioideae</taxon>
        <taxon>Ananas</taxon>
    </lineage>
</organism>
<feature type="region of interest" description="Disordered" evidence="2">
    <location>
        <begin position="98"/>
        <end position="161"/>
    </location>
</feature>
<name>A0A6P5EDJ0_ANACO</name>
<feature type="compositionally biased region" description="Polar residues" evidence="2">
    <location>
        <begin position="118"/>
        <end position="139"/>
    </location>
</feature>
<dbReference type="PROSITE" id="PS51294">
    <property type="entry name" value="HTH_MYB"/>
    <property type="match status" value="1"/>
</dbReference>
<dbReference type="PANTHER" id="PTHR47122:SF4">
    <property type="entry name" value="TRF-LIKE 3"/>
    <property type="match status" value="1"/>
</dbReference>
<dbReference type="OrthoDB" id="608866at2759"/>
<keyword evidence="1" id="KW-0238">DNA-binding</keyword>
<dbReference type="AlphaFoldDB" id="A0A6P5EDJ0"/>
<accession>A0A6P5EDJ0</accession>
<gene>
    <name evidence="6 7" type="primary">LOC109704962</name>
</gene>
<dbReference type="InterPro" id="IPR009057">
    <property type="entry name" value="Homeodomain-like_sf"/>
</dbReference>
<evidence type="ECO:0000313" key="7">
    <source>
        <dbReference type="RefSeq" id="XP_020081318.1"/>
    </source>
</evidence>
<dbReference type="RefSeq" id="XP_020081318.1">
    <property type="nucleotide sequence ID" value="XM_020225729.1"/>
</dbReference>
<feature type="domain" description="HTH myb-type" evidence="4">
    <location>
        <begin position="517"/>
        <end position="575"/>
    </location>
</feature>
<dbReference type="GeneID" id="109704962"/>
<feature type="region of interest" description="Disordered" evidence="2">
    <location>
        <begin position="1"/>
        <end position="23"/>
    </location>
</feature>
<dbReference type="RefSeq" id="XP_020081312.1">
    <property type="nucleotide sequence ID" value="XM_020225723.1"/>
</dbReference>
<dbReference type="GO" id="GO:0003677">
    <property type="term" value="F:DNA binding"/>
    <property type="evidence" value="ECO:0007669"/>
    <property type="project" value="UniProtKB-KW"/>
</dbReference>
<reference evidence="6 7" key="2">
    <citation type="submission" date="2025-04" db="UniProtKB">
        <authorList>
            <consortium name="RefSeq"/>
        </authorList>
    </citation>
    <scope>IDENTIFICATION</scope>
    <source>
        <tissue evidence="6 7">Leaf</tissue>
    </source>
</reference>